<accession>A0ABP7QYF6</accession>
<dbReference type="EMBL" id="BAAAZC010000031">
    <property type="protein sequence ID" value="GAA3989959.1"/>
    <property type="molecule type" value="Genomic_DNA"/>
</dbReference>
<organism evidence="1 2">
    <name type="scientific">Mucilaginibacter dorajii</name>
    <dbReference type="NCBI Taxonomy" id="692994"/>
    <lineage>
        <taxon>Bacteria</taxon>
        <taxon>Pseudomonadati</taxon>
        <taxon>Bacteroidota</taxon>
        <taxon>Sphingobacteriia</taxon>
        <taxon>Sphingobacteriales</taxon>
        <taxon>Sphingobacteriaceae</taxon>
        <taxon>Mucilaginibacter</taxon>
    </lineage>
</organism>
<sequence length="108" mass="11815">MLIAEYLITILLNILTIPFMKIQQLFKTALVATVFGVSYFGFTITNQVQKVAGEKVNVSLISLSSTAQAYCNEAGKGDHNNGLCTGHFEDPTTRCLEPLDPSKSECKL</sequence>
<keyword evidence="2" id="KW-1185">Reference proteome</keyword>
<dbReference type="Proteomes" id="UP001500742">
    <property type="component" value="Unassembled WGS sequence"/>
</dbReference>
<reference evidence="2" key="1">
    <citation type="journal article" date="2019" name="Int. J. Syst. Evol. Microbiol.">
        <title>The Global Catalogue of Microorganisms (GCM) 10K type strain sequencing project: providing services to taxonomists for standard genome sequencing and annotation.</title>
        <authorList>
            <consortium name="The Broad Institute Genomics Platform"/>
            <consortium name="The Broad Institute Genome Sequencing Center for Infectious Disease"/>
            <person name="Wu L."/>
            <person name="Ma J."/>
        </authorList>
    </citation>
    <scope>NUCLEOTIDE SEQUENCE [LARGE SCALE GENOMIC DNA]</scope>
    <source>
        <strain evidence="2">JCM 16601</strain>
    </source>
</reference>
<proteinExistence type="predicted"/>
<comment type="caution">
    <text evidence="1">The sequence shown here is derived from an EMBL/GenBank/DDBJ whole genome shotgun (WGS) entry which is preliminary data.</text>
</comment>
<gene>
    <name evidence="1" type="ORF">GCM10022210_49250</name>
</gene>
<evidence type="ECO:0000313" key="2">
    <source>
        <dbReference type="Proteomes" id="UP001500742"/>
    </source>
</evidence>
<evidence type="ECO:0000313" key="1">
    <source>
        <dbReference type="EMBL" id="GAA3989959.1"/>
    </source>
</evidence>
<protein>
    <submittedName>
        <fullName evidence="1">Uncharacterized protein</fullName>
    </submittedName>
</protein>
<name>A0ABP7QYF6_9SPHI</name>